<accession>F2D648</accession>
<reference evidence="1" key="1">
    <citation type="journal article" date="2011" name="Plant Physiol.">
        <title>Comprehensive sequence analysis of 24,783 barley full-length cDNAs derived from 12 clone libraries.</title>
        <authorList>
            <person name="Matsumoto T."/>
            <person name="Tanaka T."/>
            <person name="Sakai H."/>
            <person name="Amano N."/>
            <person name="Kanamori H."/>
            <person name="Kurita K."/>
            <person name="Kikuta A."/>
            <person name="Kamiya K."/>
            <person name="Yamamoto M."/>
            <person name="Ikawa H."/>
            <person name="Fujii N."/>
            <person name="Hori K."/>
            <person name="Itoh T."/>
            <person name="Sato K."/>
        </authorList>
    </citation>
    <scope>NUCLEOTIDE SEQUENCE</scope>
    <source>
        <tissue evidence="1">Leaf</tissue>
    </source>
</reference>
<name>F2D648_HORVV</name>
<evidence type="ECO:0000313" key="1">
    <source>
        <dbReference type="EMBL" id="BAJ90569.1"/>
    </source>
</evidence>
<proteinExistence type="evidence at transcript level"/>
<dbReference type="EMBL" id="AK359358">
    <property type="protein sequence ID" value="BAJ90569.1"/>
    <property type="molecule type" value="mRNA"/>
</dbReference>
<protein>
    <submittedName>
        <fullName evidence="1">Predicted protein</fullName>
    </submittedName>
</protein>
<dbReference type="AlphaFoldDB" id="F2D648"/>
<sequence length="203" mass="22892">MCSCACCIRDGSLGCPACRGVVSVLSRVTSLSEKEDETENFLSLISLSPRWWRAEEVTASYIQLPWPQRRPLLLSMERCVDCRGPAAAADWNLSCCGVLLCCKCMERGFLERHHEGGACSSARIERLKNSSLIIDETYPDFVSWKVMEFELQDGSRRKIDKFLVVSYTSLSDVRNLVGSPRHTIALYHCSTGGRFLRLAEMFH</sequence>
<organism evidence="1">
    <name type="scientific">Hordeum vulgare subsp. vulgare</name>
    <name type="common">Domesticated barley</name>
    <dbReference type="NCBI Taxonomy" id="112509"/>
    <lineage>
        <taxon>Eukaryota</taxon>
        <taxon>Viridiplantae</taxon>
        <taxon>Streptophyta</taxon>
        <taxon>Embryophyta</taxon>
        <taxon>Tracheophyta</taxon>
        <taxon>Spermatophyta</taxon>
        <taxon>Magnoliopsida</taxon>
        <taxon>Liliopsida</taxon>
        <taxon>Poales</taxon>
        <taxon>Poaceae</taxon>
        <taxon>BOP clade</taxon>
        <taxon>Pooideae</taxon>
        <taxon>Triticodae</taxon>
        <taxon>Triticeae</taxon>
        <taxon>Hordeinae</taxon>
        <taxon>Hordeum</taxon>
    </lineage>
</organism>